<dbReference type="AlphaFoldDB" id="A0A1M5PF33"/>
<sequence>MSIGISLIIIGLISMLYAYITYKKADLLLAEIKKEDVVSYYLELALHLIPVPFWCFLGGITFTLIGIIVLLISLLSALVV</sequence>
<organism evidence="2 3">
    <name type="scientific">Thermosyntropha lipolytica DSM 11003</name>
    <dbReference type="NCBI Taxonomy" id="1123382"/>
    <lineage>
        <taxon>Bacteria</taxon>
        <taxon>Bacillati</taxon>
        <taxon>Bacillota</taxon>
        <taxon>Clostridia</taxon>
        <taxon>Eubacteriales</taxon>
        <taxon>Syntrophomonadaceae</taxon>
        <taxon>Thermosyntropha</taxon>
    </lineage>
</organism>
<name>A0A1M5PF33_9FIRM</name>
<dbReference type="EMBL" id="FQWY01000022">
    <property type="protein sequence ID" value="SHH00109.1"/>
    <property type="molecule type" value="Genomic_DNA"/>
</dbReference>
<reference evidence="3" key="1">
    <citation type="submission" date="2016-11" db="EMBL/GenBank/DDBJ databases">
        <authorList>
            <person name="Varghese N."/>
            <person name="Submissions S."/>
        </authorList>
    </citation>
    <scope>NUCLEOTIDE SEQUENCE [LARGE SCALE GENOMIC DNA]</scope>
    <source>
        <strain evidence="3">DSM 11003</strain>
    </source>
</reference>
<protein>
    <submittedName>
        <fullName evidence="2">Uncharacterized protein</fullName>
    </submittedName>
</protein>
<dbReference type="OrthoDB" id="2088388at2"/>
<accession>A0A1M5PF33</accession>
<dbReference type="STRING" id="1123382.SAMN02745221_01449"/>
<evidence type="ECO:0000313" key="2">
    <source>
        <dbReference type="EMBL" id="SHH00109.1"/>
    </source>
</evidence>
<dbReference type="RefSeq" id="WP_073092159.1">
    <property type="nucleotide sequence ID" value="NZ_FQWY01000022.1"/>
</dbReference>
<gene>
    <name evidence="2" type="ORF">SAMN02745221_01449</name>
</gene>
<dbReference type="Proteomes" id="UP000242329">
    <property type="component" value="Unassembled WGS sequence"/>
</dbReference>
<keyword evidence="1" id="KW-0472">Membrane</keyword>
<keyword evidence="1" id="KW-0812">Transmembrane</keyword>
<evidence type="ECO:0000313" key="3">
    <source>
        <dbReference type="Proteomes" id="UP000242329"/>
    </source>
</evidence>
<keyword evidence="1" id="KW-1133">Transmembrane helix</keyword>
<proteinExistence type="predicted"/>
<keyword evidence="3" id="KW-1185">Reference proteome</keyword>
<feature type="transmembrane region" description="Helical" evidence="1">
    <location>
        <begin position="51"/>
        <end position="79"/>
    </location>
</feature>
<evidence type="ECO:0000256" key="1">
    <source>
        <dbReference type="SAM" id="Phobius"/>
    </source>
</evidence>